<accession>A0A1G5CB21</accession>
<protein>
    <submittedName>
        <fullName evidence="1">Uncharacterized protein</fullName>
    </submittedName>
</protein>
<dbReference type="Proteomes" id="UP000183047">
    <property type="component" value="Unassembled WGS sequence"/>
</dbReference>
<gene>
    <name evidence="1" type="ORF">SAMN02910451_01020</name>
</gene>
<keyword evidence="2" id="KW-1185">Reference proteome</keyword>
<reference evidence="2" key="1">
    <citation type="submission" date="2016-10" db="EMBL/GenBank/DDBJ databases">
        <authorList>
            <person name="Varghese N."/>
            <person name="Submissions S."/>
        </authorList>
    </citation>
    <scope>NUCLEOTIDE SEQUENCE [LARGE SCALE GENOMIC DNA]</scope>
    <source>
        <strain evidence="2">XBD2006</strain>
    </source>
</reference>
<dbReference type="RefSeq" id="WP_176756605.1">
    <property type="nucleotide sequence ID" value="NZ_FMUR01000006.1"/>
</dbReference>
<name>A0A1G5CB21_9FIRM</name>
<evidence type="ECO:0000313" key="1">
    <source>
        <dbReference type="EMBL" id="SCX99527.1"/>
    </source>
</evidence>
<proteinExistence type="predicted"/>
<organism evidence="1 2">
    <name type="scientific">Butyrivibrio hungatei</name>
    <dbReference type="NCBI Taxonomy" id="185008"/>
    <lineage>
        <taxon>Bacteria</taxon>
        <taxon>Bacillati</taxon>
        <taxon>Bacillota</taxon>
        <taxon>Clostridia</taxon>
        <taxon>Lachnospirales</taxon>
        <taxon>Lachnospiraceae</taxon>
        <taxon>Butyrivibrio</taxon>
    </lineage>
</organism>
<dbReference type="AlphaFoldDB" id="A0A1G5CB21"/>
<dbReference type="PROSITE" id="PS51257">
    <property type="entry name" value="PROKAR_LIPOPROTEIN"/>
    <property type="match status" value="1"/>
</dbReference>
<sequence length="521" mass="60651">MQKKKIITIISIILLVLGCSYIASSNILSKKSDKEITLSKAELKRFTEAFNTDEYKGFLEKTFNKQDEIDWDVMLCSENGLVKEVTDDSEIRAYRRIKCKDRIPNVLYSVNKETLTDYIKKYTGRDECRDDTLTSWIYIDEFDSFYSEHLASLKNTYTCTAGKRKGDHYVLRFQVNSDSDKHYGLFADRVISFTKSDEDFLMESNAIQWDDHCDKEHCYEAKLSRVQFNEPIKLITYPAELDDRVSIILTKNNRFLTELKMSCEKSSWKETRLIKIIDVGFFDFDEDGVKDIIIIADSEFGKQVLLYSTGSLSTFIQRNEDSFEPEWIIDENTMSKIGGDFTVESMKNIFSGIDGVYSSYEECYTAIAKKYYFDIDWNYWKYNLIYADDDDIPELVVDHPGFFMSLYTYENGHARCLMNHWGYGMGGNPGYQYAPGKGIYHAEDGSMSGSYEEYMSKRDKGELVPDYEIEDAEKYHNCTEKEMTDEEIIAEVNKIKKYRFEQIEGTMRFEELMGSLNGAED</sequence>
<evidence type="ECO:0000313" key="2">
    <source>
        <dbReference type="Proteomes" id="UP000183047"/>
    </source>
</evidence>
<dbReference type="EMBL" id="FMUR01000006">
    <property type="protein sequence ID" value="SCX99527.1"/>
    <property type="molecule type" value="Genomic_DNA"/>
</dbReference>